<dbReference type="Pfam" id="PF12697">
    <property type="entry name" value="Abhydrolase_6"/>
    <property type="match status" value="1"/>
</dbReference>
<proteinExistence type="predicted"/>
<reference evidence="1 2" key="1">
    <citation type="journal article" date="2015" name="Genome Announc.">
        <title>Closed Genome Sequence of Octadecabacter temperatus SB1, the First Mesophilic Species of the Genus Octadecabacter.</title>
        <authorList>
            <person name="Voget S."/>
            <person name="Billerbeck S."/>
            <person name="Simon M."/>
            <person name="Daniel R."/>
        </authorList>
    </citation>
    <scope>NUCLEOTIDE SEQUENCE [LARGE SCALE GENOMIC DNA]</scope>
    <source>
        <strain evidence="1 2">SB1</strain>
    </source>
</reference>
<dbReference type="PANTHER" id="PTHR43433">
    <property type="entry name" value="HYDROLASE, ALPHA/BETA FOLD FAMILY PROTEIN"/>
    <property type="match status" value="1"/>
</dbReference>
<dbReference type="AlphaFoldDB" id="A0A0K0Y3S1"/>
<dbReference type="STRING" id="1458307.OSB_10070"/>
<protein>
    <submittedName>
        <fullName evidence="1">2-hydroxymuconate semialdehyde hydrolase</fullName>
        <ecNumber evidence="1">3.7.1.9</ecNumber>
    </submittedName>
</protein>
<dbReference type="SUPFAM" id="SSF53474">
    <property type="entry name" value="alpha/beta-Hydrolases"/>
    <property type="match status" value="1"/>
</dbReference>
<evidence type="ECO:0000313" key="2">
    <source>
        <dbReference type="Proteomes" id="UP000067444"/>
    </source>
</evidence>
<dbReference type="EMBL" id="CP012160">
    <property type="protein sequence ID" value="AKS45565.1"/>
    <property type="molecule type" value="Genomic_DNA"/>
</dbReference>
<gene>
    <name evidence="1" type="primary">xylF</name>
    <name evidence="1" type="ORF">OSB_10070</name>
</gene>
<evidence type="ECO:0000313" key="1">
    <source>
        <dbReference type="EMBL" id="AKS45565.1"/>
    </source>
</evidence>
<dbReference type="InterPro" id="IPR000073">
    <property type="entry name" value="AB_hydrolase_1"/>
</dbReference>
<dbReference type="Proteomes" id="UP000067444">
    <property type="component" value="Chromosome"/>
</dbReference>
<dbReference type="GO" id="GO:0018775">
    <property type="term" value="F:2-hydroxymuconate-semialdehyde hydrolase activity"/>
    <property type="evidence" value="ECO:0007669"/>
    <property type="project" value="UniProtKB-EC"/>
</dbReference>
<sequence>MAEPLVLLPGMMCDARVWATQLTVLSYERPVTVAPVGVGDRIEEIASELLSCLPSKFALCGHGMGGAVALELTRRAPERVIRLALIGTNPLSDTPQEAADREPRMIGAKSGRFESLLEQDVLPRHVGSGPLRSEATAELKEMAMSLGADVFARQERAMQRRRDQQSTLRRIIQPTLILAGEEDQIVPLKRQEFLAELIPYAKLGVLNGVGHTVMLEDPEGTTEALYTWMRQPLVLR</sequence>
<dbReference type="OrthoDB" id="5491135at2"/>
<dbReference type="RefSeq" id="WP_049833945.1">
    <property type="nucleotide sequence ID" value="NZ_CP012160.1"/>
</dbReference>
<keyword evidence="2" id="KW-1185">Reference proteome</keyword>
<dbReference type="Gene3D" id="3.40.50.1820">
    <property type="entry name" value="alpha/beta hydrolase"/>
    <property type="match status" value="1"/>
</dbReference>
<organism evidence="1 2">
    <name type="scientific">Octadecabacter temperatus</name>
    <dbReference type="NCBI Taxonomy" id="1458307"/>
    <lineage>
        <taxon>Bacteria</taxon>
        <taxon>Pseudomonadati</taxon>
        <taxon>Pseudomonadota</taxon>
        <taxon>Alphaproteobacteria</taxon>
        <taxon>Rhodobacterales</taxon>
        <taxon>Roseobacteraceae</taxon>
        <taxon>Octadecabacter</taxon>
    </lineage>
</organism>
<dbReference type="PRINTS" id="PR00111">
    <property type="entry name" value="ABHYDROLASE"/>
</dbReference>
<dbReference type="EC" id="3.7.1.9" evidence="1"/>
<name>A0A0K0Y3S1_9RHOB</name>
<dbReference type="InterPro" id="IPR050471">
    <property type="entry name" value="AB_hydrolase"/>
</dbReference>
<keyword evidence="1" id="KW-0378">Hydrolase</keyword>
<dbReference type="InterPro" id="IPR029058">
    <property type="entry name" value="AB_hydrolase_fold"/>
</dbReference>
<dbReference type="PANTHER" id="PTHR43433:SF4">
    <property type="entry name" value="NON-HEME CHLOROPEROXIDASE-RELATED"/>
    <property type="match status" value="1"/>
</dbReference>
<dbReference type="KEGG" id="otm:OSB_10070"/>
<accession>A0A0K0Y3S1</accession>